<dbReference type="AlphaFoldDB" id="A0A182R5K2"/>
<protein>
    <submittedName>
        <fullName evidence="5">Uncharacterized protein</fullName>
    </submittedName>
</protein>
<dbReference type="Pfam" id="PF12796">
    <property type="entry name" value="Ank_2"/>
    <property type="match status" value="1"/>
</dbReference>
<dbReference type="Gene3D" id="1.25.40.20">
    <property type="entry name" value="Ankyrin repeat-containing domain"/>
    <property type="match status" value="1"/>
</dbReference>
<dbReference type="PANTHER" id="PTHR24193:SF121">
    <property type="entry name" value="ADA2A-CONTAINING COMPLEX COMPONENT 3, ISOFORM D"/>
    <property type="match status" value="1"/>
</dbReference>
<evidence type="ECO:0000256" key="2">
    <source>
        <dbReference type="ARBA" id="ARBA00023043"/>
    </source>
</evidence>
<evidence type="ECO:0000256" key="3">
    <source>
        <dbReference type="PROSITE-ProRule" id="PRU00023"/>
    </source>
</evidence>
<dbReference type="STRING" id="62324.A0A182R5K2"/>
<feature type="repeat" description="ANK" evidence="3">
    <location>
        <begin position="140"/>
        <end position="172"/>
    </location>
</feature>
<dbReference type="PANTHER" id="PTHR24193">
    <property type="entry name" value="ANKYRIN REPEAT PROTEIN"/>
    <property type="match status" value="1"/>
</dbReference>
<dbReference type="VEuPathDB" id="VectorBase:AFUN001445"/>
<name>A0A182R5K2_ANOFN</name>
<feature type="region of interest" description="Disordered" evidence="4">
    <location>
        <begin position="250"/>
        <end position="269"/>
    </location>
</feature>
<dbReference type="InterPro" id="IPR050663">
    <property type="entry name" value="Ankyrin-SOCS_Box"/>
</dbReference>
<keyword evidence="1" id="KW-0677">Repeat</keyword>
<feature type="compositionally biased region" description="Low complexity" evidence="4">
    <location>
        <begin position="671"/>
        <end position="691"/>
    </location>
</feature>
<dbReference type="InterPro" id="IPR036770">
    <property type="entry name" value="Ankyrin_rpt-contain_sf"/>
</dbReference>
<dbReference type="PRINTS" id="PR01415">
    <property type="entry name" value="ANKYRIN"/>
</dbReference>
<evidence type="ECO:0000256" key="1">
    <source>
        <dbReference type="ARBA" id="ARBA00022737"/>
    </source>
</evidence>
<dbReference type="Pfam" id="PF00023">
    <property type="entry name" value="Ank"/>
    <property type="match status" value="1"/>
</dbReference>
<dbReference type="PROSITE" id="PS50088">
    <property type="entry name" value="ANK_REPEAT"/>
    <property type="match status" value="3"/>
</dbReference>
<feature type="repeat" description="ANK" evidence="3">
    <location>
        <begin position="74"/>
        <end position="106"/>
    </location>
</feature>
<keyword evidence="2 3" id="KW-0040">ANK repeat</keyword>
<dbReference type="VEuPathDB" id="VectorBase:AFUN2_003725"/>
<sequence length="691" mass="75135">MFTEKIFDNLGVDMITSNDSEESMEKFTGSIGSNKYQSVITDLGKALLQAARTGNTPNVLDLMGRGAPFTADWLGTTPLHLAARYNHIETCRALLRAGISKDSKTKVDRTPLHMAAYHGNIEIVELLLSNKCEVDAKDLLKMTPLHWAVEKRHDKVVEMLLQHGADPNALSKFDKSPIILAKTTKQMELVRILKLANELRAASNEQVGIKEATDSLMHELQQHKERHIDGQNAMVNENDEIEDNITMELSNDSNTNLSDHSDHHHHHPLNDTDMLIEKEDSLSDAITNLEQSTATDQKNLDSSTLQMLKEHGIAFMPSDEGGSVITSAIKSGRKIVLSEAGKYALKETRNLQTQQPQQQPQQQSHHLQKQTFHTASSVYGTNITHSKTKTIKIIKKQPASSHLHHSHVHHVHHPSTGATPTIKTNKVIKILSPEEFKQICGGEVGGIKRVSSSEYKKAVGSASVRVPIGGRSHVIPSSGGSMGTKPISKIVMTKSGQRFPMVAAASKSVGDMVQTKVSSSSSGTGATGIANGLSSGHNRHIITSADGVKRLRTATGMEIISSLPTKLPQDTVVSVESSTVPRVGAVYHRVTTIGNHHSAASSKSISSPSSKTGSGTATNLLVEVLERQLLELKKLIEDLRKQFDLSQKQNEEYRARVEKLEKEVQTLKQQGSSGSAAAAAATTTGSLVEIL</sequence>
<reference evidence="5" key="1">
    <citation type="submission" date="2020-05" db="UniProtKB">
        <authorList>
            <consortium name="EnsemblMetazoa"/>
        </authorList>
    </citation>
    <scope>IDENTIFICATION</scope>
    <source>
        <strain evidence="5">FUMOZ</strain>
    </source>
</reference>
<evidence type="ECO:0000256" key="4">
    <source>
        <dbReference type="SAM" id="MobiDB-lite"/>
    </source>
</evidence>
<dbReference type="GO" id="GO:0045944">
    <property type="term" value="P:positive regulation of transcription by RNA polymerase II"/>
    <property type="evidence" value="ECO:0007669"/>
    <property type="project" value="TreeGrafter"/>
</dbReference>
<feature type="region of interest" description="Disordered" evidence="4">
    <location>
        <begin position="669"/>
        <end position="691"/>
    </location>
</feature>
<dbReference type="GO" id="GO:0005634">
    <property type="term" value="C:nucleus"/>
    <property type="evidence" value="ECO:0007669"/>
    <property type="project" value="TreeGrafter"/>
</dbReference>
<dbReference type="SUPFAM" id="SSF48403">
    <property type="entry name" value="Ankyrin repeat"/>
    <property type="match status" value="1"/>
</dbReference>
<evidence type="ECO:0000313" key="5">
    <source>
        <dbReference type="EnsemblMetazoa" id="AFUN001445-PA"/>
    </source>
</evidence>
<proteinExistence type="predicted"/>
<dbReference type="SMART" id="SM00248">
    <property type="entry name" value="ANK"/>
    <property type="match status" value="3"/>
</dbReference>
<organism evidence="5">
    <name type="scientific">Anopheles funestus</name>
    <name type="common">African malaria mosquito</name>
    <dbReference type="NCBI Taxonomy" id="62324"/>
    <lineage>
        <taxon>Eukaryota</taxon>
        <taxon>Metazoa</taxon>
        <taxon>Ecdysozoa</taxon>
        <taxon>Arthropoda</taxon>
        <taxon>Hexapoda</taxon>
        <taxon>Insecta</taxon>
        <taxon>Pterygota</taxon>
        <taxon>Neoptera</taxon>
        <taxon>Endopterygota</taxon>
        <taxon>Diptera</taxon>
        <taxon>Nematocera</taxon>
        <taxon>Culicoidea</taxon>
        <taxon>Culicidae</taxon>
        <taxon>Anophelinae</taxon>
        <taxon>Anopheles</taxon>
    </lineage>
</organism>
<feature type="compositionally biased region" description="Low complexity" evidence="4">
    <location>
        <begin position="351"/>
        <end position="370"/>
    </location>
</feature>
<dbReference type="GO" id="GO:0000976">
    <property type="term" value="F:transcription cis-regulatory region binding"/>
    <property type="evidence" value="ECO:0007669"/>
    <property type="project" value="TreeGrafter"/>
</dbReference>
<accession>A0A182R5K2</accession>
<dbReference type="PROSITE" id="PS50297">
    <property type="entry name" value="ANK_REP_REGION"/>
    <property type="match status" value="3"/>
</dbReference>
<feature type="repeat" description="ANK" evidence="3">
    <location>
        <begin position="107"/>
        <end position="139"/>
    </location>
</feature>
<dbReference type="EnsemblMetazoa" id="AFUN001445-RA">
    <property type="protein sequence ID" value="AFUN001445-PA"/>
    <property type="gene ID" value="AFUN001445"/>
</dbReference>
<dbReference type="InterPro" id="IPR002110">
    <property type="entry name" value="Ankyrin_rpt"/>
</dbReference>
<feature type="region of interest" description="Disordered" evidence="4">
    <location>
        <begin position="349"/>
        <end position="370"/>
    </location>
</feature>